<dbReference type="Pfam" id="PF25583">
    <property type="entry name" value="WCX"/>
    <property type="match status" value="1"/>
</dbReference>
<keyword evidence="4" id="KW-1185">Reference proteome</keyword>
<dbReference type="OrthoDB" id="3268930at2"/>
<dbReference type="PANTHER" id="PTHR34580:SF3">
    <property type="entry name" value="PROTEIN PAFB"/>
    <property type="match status" value="1"/>
</dbReference>
<feature type="domain" description="WCX" evidence="2">
    <location>
        <begin position="250"/>
        <end position="323"/>
    </location>
</feature>
<dbReference type="EMBL" id="LR130759">
    <property type="protein sequence ID" value="VDM89281.1"/>
    <property type="molecule type" value="Genomic_DNA"/>
</dbReference>
<dbReference type="Pfam" id="PF13280">
    <property type="entry name" value="WYL"/>
    <property type="match status" value="1"/>
</dbReference>
<feature type="domain" description="WYL" evidence="1">
    <location>
        <begin position="151"/>
        <end position="215"/>
    </location>
</feature>
<reference evidence="4" key="1">
    <citation type="submission" date="2018-02" db="EMBL/GenBank/DDBJ databases">
        <authorList>
            <person name="Seth-Smith MB H."/>
            <person name="Seth-Smith H."/>
        </authorList>
    </citation>
    <scope>NUCLEOTIDE SEQUENCE [LARGE SCALE GENOMIC DNA]</scope>
</reference>
<proteinExistence type="predicted"/>
<evidence type="ECO:0000313" key="4">
    <source>
        <dbReference type="Proteomes" id="UP000269998"/>
    </source>
</evidence>
<evidence type="ECO:0000259" key="2">
    <source>
        <dbReference type="Pfam" id="PF25583"/>
    </source>
</evidence>
<dbReference type="GO" id="GO:0000502">
    <property type="term" value="C:proteasome complex"/>
    <property type="evidence" value="ECO:0007669"/>
    <property type="project" value="UniProtKB-KW"/>
</dbReference>
<keyword evidence="3" id="KW-0647">Proteasome</keyword>
<evidence type="ECO:0000259" key="1">
    <source>
        <dbReference type="Pfam" id="PF13280"/>
    </source>
</evidence>
<dbReference type="RefSeq" id="WP_158017189.1">
    <property type="nucleotide sequence ID" value="NZ_CBCSKE010000044.1"/>
</dbReference>
<evidence type="ECO:0000313" key="3">
    <source>
        <dbReference type="EMBL" id="VDM89281.1"/>
    </source>
</evidence>
<sequence length="335" mass="36098">MATSKVERLVNLVIALLSTRGYITAEKIRSSVAGYSDSPSAEAFSRMFERDKNELRDLGIPLEVGRVSNLDPSEGYRINRDAYALPPVKLTPEEAAAVAVATQLWESPELITATQGALLKLRAAGVDVDPEARVAFASPSGMPGLRGSEEALGILLSAIDSRQAVRFPHRSARNAPYIVRTVEPWGVVTEKGRWYLVGHDRDRDATRTFRLSRIGDNIEPIGPTGAVTVPDGVDLREIVARTVSESSTGVQAKVWVADGRATALRRAGRSLGPRQLAGRDGEVIELDIGSSDRLVRDITGYGADAIVLEPPSLRDDVLARLRTQADVGGGGARRQ</sequence>
<dbReference type="PANTHER" id="PTHR34580">
    <property type="match status" value="1"/>
</dbReference>
<dbReference type="InterPro" id="IPR057727">
    <property type="entry name" value="WCX_dom"/>
</dbReference>
<dbReference type="AlphaFoldDB" id="A0A3S4CWQ5"/>
<dbReference type="Proteomes" id="UP000269998">
    <property type="component" value="Chromosome"/>
</dbReference>
<name>A0A3S4CWQ5_9MYCO</name>
<dbReference type="InterPro" id="IPR026881">
    <property type="entry name" value="WYL_dom"/>
</dbReference>
<dbReference type="InterPro" id="IPR051534">
    <property type="entry name" value="CBASS_pafABC_assoc_protein"/>
</dbReference>
<dbReference type="PROSITE" id="PS52050">
    <property type="entry name" value="WYL"/>
    <property type="match status" value="1"/>
</dbReference>
<gene>
    <name evidence="3" type="primary">pafB</name>
    <name evidence="3" type="ORF">MB901379_02854</name>
</gene>
<dbReference type="KEGG" id="mbai:MB901379_02854"/>
<protein>
    <submittedName>
        <fullName evidence="3">Proteasome accessory factor B</fullName>
    </submittedName>
</protein>
<organism evidence="3 4">
    <name type="scientific">Mycobacterium basiliense</name>
    <dbReference type="NCBI Taxonomy" id="2094119"/>
    <lineage>
        <taxon>Bacteria</taxon>
        <taxon>Bacillati</taxon>
        <taxon>Actinomycetota</taxon>
        <taxon>Actinomycetes</taxon>
        <taxon>Mycobacteriales</taxon>
        <taxon>Mycobacteriaceae</taxon>
        <taxon>Mycobacterium</taxon>
    </lineage>
</organism>
<accession>A0A3S4CWQ5</accession>